<evidence type="ECO:0000313" key="2">
    <source>
        <dbReference type="Proteomes" id="UP000807306"/>
    </source>
</evidence>
<sequence>MCVWRNSGLRARSPDLHIRGDPNFSFHFPLSFFPLKICIFLRLNQDMASEDTSTKTQCQESSTYLCGILTRTHCQREPMDLARHVLASLVDHFLLLPIHLHHHSKFSDVPSTLSYDFQFLVLLNDPLNHDTASKLTKSNTNAGAALLFFTAYQP</sequence>
<gene>
    <name evidence="1" type="ORF">CPB83DRAFT_133463</name>
</gene>
<dbReference type="EMBL" id="MU157953">
    <property type="protein sequence ID" value="KAF9522267.1"/>
    <property type="molecule type" value="Genomic_DNA"/>
</dbReference>
<organism evidence="1 2">
    <name type="scientific">Crepidotus variabilis</name>
    <dbReference type="NCBI Taxonomy" id="179855"/>
    <lineage>
        <taxon>Eukaryota</taxon>
        <taxon>Fungi</taxon>
        <taxon>Dikarya</taxon>
        <taxon>Basidiomycota</taxon>
        <taxon>Agaricomycotina</taxon>
        <taxon>Agaricomycetes</taxon>
        <taxon>Agaricomycetidae</taxon>
        <taxon>Agaricales</taxon>
        <taxon>Agaricineae</taxon>
        <taxon>Crepidotaceae</taxon>
        <taxon>Crepidotus</taxon>
    </lineage>
</organism>
<proteinExistence type="predicted"/>
<reference evidence="1" key="1">
    <citation type="submission" date="2020-11" db="EMBL/GenBank/DDBJ databases">
        <authorList>
            <consortium name="DOE Joint Genome Institute"/>
            <person name="Ahrendt S."/>
            <person name="Riley R."/>
            <person name="Andreopoulos W."/>
            <person name="Labutti K."/>
            <person name="Pangilinan J."/>
            <person name="Ruiz-Duenas F.J."/>
            <person name="Barrasa J.M."/>
            <person name="Sanchez-Garcia M."/>
            <person name="Camarero S."/>
            <person name="Miyauchi S."/>
            <person name="Serrano A."/>
            <person name="Linde D."/>
            <person name="Babiker R."/>
            <person name="Drula E."/>
            <person name="Ayuso-Fernandez I."/>
            <person name="Pacheco R."/>
            <person name="Padilla G."/>
            <person name="Ferreira P."/>
            <person name="Barriuso J."/>
            <person name="Kellner H."/>
            <person name="Castanera R."/>
            <person name="Alfaro M."/>
            <person name="Ramirez L."/>
            <person name="Pisabarro A.G."/>
            <person name="Kuo A."/>
            <person name="Tritt A."/>
            <person name="Lipzen A."/>
            <person name="He G."/>
            <person name="Yan M."/>
            <person name="Ng V."/>
            <person name="Cullen D."/>
            <person name="Martin F."/>
            <person name="Rosso M.-N."/>
            <person name="Henrissat B."/>
            <person name="Hibbett D."/>
            <person name="Martinez A.T."/>
            <person name="Grigoriev I.V."/>
        </authorList>
    </citation>
    <scope>NUCLEOTIDE SEQUENCE</scope>
    <source>
        <strain evidence="1">CBS 506.95</strain>
    </source>
</reference>
<accession>A0A9P6E4C0</accession>
<dbReference type="Proteomes" id="UP000807306">
    <property type="component" value="Unassembled WGS sequence"/>
</dbReference>
<evidence type="ECO:0000313" key="1">
    <source>
        <dbReference type="EMBL" id="KAF9522267.1"/>
    </source>
</evidence>
<keyword evidence="2" id="KW-1185">Reference proteome</keyword>
<comment type="caution">
    <text evidence="1">The sequence shown here is derived from an EMBL/GenBank/DDBJ whole genome shotgun (WGS) entry which is preliminary data.</text>
</comment>
<protein>
    <submittedName>
        <fullName evidence="1">Uncharacterized protein</fullName>
    </submittedName>
</protein>
<dbReference type="AlphaFoldDB" id="A0A9P6E4C0"/>
<name>A0A9P6E4C0_9AGAR</name>